<evidence type="ECO:0000256" key="2">
    <source>
        <dbReference type="ARBA" id="ARBA00007441"/>
    </source>
</evidence>
<evidence type="ECO:0000313" key="9">
    <source>
        <dbReference type="Proteomes" id="UP000178501"/>
    </source>
</evidence>
<evidence type="ECO:0000256" key="5">
    <source>
        <dbReference type="ARBA" id="ARBA00022898"/>
    </source>
</evidence>
<comment type="similarity">
    <text evidence="2 6">Belongs to the class-I pyridoxal-phosphate-dependent aminotransferase family.</text>
</comment>
<dbReference type="EMBL" id="MHIK01000064">
    <property type="protein sequence ID" value="OGY50269.1"/>
    <property type="molecule type" value="Genomic_DNA"/>
</dbReference>
<dbReference type="InterPro" id="IPR015424">
    <property type="entry name" value="PyrdxlP-dep_Trfase"/>
</dbReference>
<evidence type="ECO:0000256" key="4">
    <source>
        <dbReference type="ARBA" id="ARBA00022679"/>
    </source>
</evidence>
<dbReference type="Gene3D" id="3.40.640.10">
    <property type="entry name" value="Type I PLP-dependent aspartate aminotransferase-like (Major domain)"/>
    <property type="match status" value="1"/>
</dbReference>
<dbReference type="GO" id="GO:0008483">
    <property type="term" value="F:transaminase activity"/>
    <property type="evidence" value="ECO:0007669"/>
    <property type="project" value="UniProtKB-KW"/>
</dbReference>
<dbReference type="AlphaFoldDB" id="A0A1G1YDC0"/>
<comment type="cofactor">
    <cofactor evidence="1 6">
        <name>pyridoxal 5'-phosphate</name>
        <dbReference type="ChEBI" id="CHEBI:597326"/>
    </cofactor>
</comment>
<sequence length="392" mass="43170">MNNKDQIKLAEAAYKLKGSPMFKVLARANELERQGKKIIHFEIGDTDFAPPGHIIEAAVSALRSGETHYVNSLGILPLREAICEATEKELGFKPTIGQVVIAPAKAFIYFLTRCLVNPGEEVIVPDPGFASYYSVFDFIGAKWANIPLLEKNEFRMNPADVRKSITDKTRLIIINSPNNPTGMVMTKEEIMAIGEIAKEKGVYLLTDETYGKMTYDYPHYSPSVIDQCRERTIILNSFSKVYAMAGFRLGWAIMPEAIAEKIGLMIQTVFSAVPPFIQYAGIAALIGDQSQIKAMLAEYKKRRDAIVAGLNSLPGVSCVIPQGAFYAFPNITGTGLTSEEFAEFALENAGLTVLSGTNFGQYGQGYARFSYATSIDNINKAVERLNEALKNK</sequence>
<evidence type="ECO:0000256" key="6">
    <source>
        <dbReference type="RuleBase" id="RU000481"/>
    </source>
</evidence>
<protein>
    <recommendedName>
        <fullName evidence="6">Aminotransferase</fullName>
        <ecNumber evidence="6">2.6.1.-</ecNumber>
    </recommendedName>
</protein>
<dbReference type="Proteomes" id="UP000178501">
    <property type="component" value="Unassembled WGS sequence"/>
</dbReference>
<dbReference type="PROSITE" id="PS00105">
    <property type="entry name" value="AA_TRANSFER_CLASS_1"/>
    <property type="match status" value="1"/>
</dbReference>
<gene>
    <name evidence="8" type="ORF">A3J65_04540</name>
</gene>
<evidence type="ECO:0000256" key="1">
    <source>
        <dbReference type="ARBA" id="ARBA00001933"/>
    </source>
</evidence>
<dbReference type="InterPro" id="IPR004839">
    <property type="entry name" value="Aminotransferase_I/II_large"/>
</dbReference>
<comment type="caution">
    <text evidence="8">The sequence shown here is derived from an EMBL/GenBank/DDBJ whole genome shotgun (WGS) entry which is preliminary data.</text>
</comment>
<evidence type="ECO:0000313" key="8">
    <source>
        <dbReference type="EMBL" id="OGY50269.1"/>
    </source>
</evidence>
<dbReference type="Pfam" id="PF00155">
    <property type="entry name" value="Aminotran_1_2"/>
    <property type="match status" value="1"/>
</dbReference>
<name>A0A1G1YDC0_9BACT</name>
<keyword evidence="5" id="KW-0663">Pyridoxal phosphate</keyword>
<feature type="domain" description="Aminotransferase class I/classII large" evidence="7">
    <location>
        <begin position="37"/>
        <end position="385"/>
    </location>
</feature>
<organism evidence="8 9">
    <name type="scientific">Candidatus Buchananbacteria bacterium RIFCSPHIGHO2_02_FULL_45_11b</name>
    <dbReference type="NCBI Taxonomy" id="1797541"/>
    <lineage>
        <taxon>Bacteria</taxon>
        <taxon>Candidatus Buchananiibacteriota</taxon>
    </lineage>
</organism>
<dbReference type="InterPro" id="IPR004838">
    <property type="entry name" value="NHTrfase_class1_PyrdxlP-BS"/>
</dbReference>
<dbReference type="GO" id="GO:0006520">
    <property type="term" value="P:amino acid metabolic process"/>
    <property type="evidence" value="ECO:0007669"/>
    <property type="project" value="InterPro"/>
</dbReference>
<keyword evidence="4 6" id="KW-0808">Transferase</keyword>
<dbReference type="InterPro" id="IPR015421">
    <property type="entry name" value="PyrdxlP-dep_Trfase_major"/>
</dbReference>
<dbReference type="InterPro" id="IPR050596">
    <property type="entry name" value="AspAT/PAT-like"/>
</dbReference>
<keyword evidence="3 6" id="KW-0032">Aminotransferase</keyword>
<dbReference type="EC" id="2.6.1.-" evidence="6"/>
<dbReference type="CDD" id="cd00609">
    <property type="entry name" value="AAT_like"/>
    <property type="match status" value="1"/>
</dbReference>
<evidence type="ECO:0000259" key="7">
    <source>
        <dbReference type="Pfam" id="PF00155"/>
    </source>
</evidence>
<evidence type="ECO:0000256" key="3">
    <source>
        <dbReference type="ARBA" id="ARBA00022576"/>
    </source>
</evidence>
<dbReference type="PANTHER" id="PTHR46383">
    <property type="entry name" value="ASPARTATE AMINOTRANSFERASE"/>
    <property type="match status" value="1"/>
</dbReference>
<accession>A0A1G1YDC0</accession>
<dbReference type="InterPro" id="IPR015422">
    <property type="entry name" value="PyrdxlP-dep_Trfase_small"/>
</dbReference>
<dbReference type="Gene3D" id="3.90.1150.10">
    <property type="entry name" value="Aspartate Aminotransferase, domain 1"/>
    <property type="match status" value="1"/>
</dbReference>
<proteinExistence type="inferred from homology"/>
<reference evidence="8 9" key="1">
    <citation type="journal article" date="2016" name="Nat. Commun.">
        <title>Thousands of microbial genomes shed light on interconnected biogeochemical processes in an aquifer system.</title>
        <authorList>
            <person name="Anantharaman K."/>
            <person name="Brown C.T."/>
            <person name="Hug L.A."/>
            <person name="Sharon I."/>
            <person name="Castelle C.J."/>
            <person name="Probst A.J."/>
            <person name="Thomas B.C."/>
            <person name="Singh A."/>
            <person name="Wilkins M.J."/>
            <person name="Karaoz U."/>
            <person name="Brodie E.L."/>
            <person name="Williams K.H."/>
            <person name="Hubbard S.S."/>
            <person name="Banfield J.F."/>
        </authorList>
    </citation>
    <scope>NUCLEOTIDE SEQUENCE [LARGE SCALE GENOMIC DNA]</scope>
</reference>
<dbReference type="PANTHER" id="PTHR46383:SF1">
    <property type="entry name" value="ASPARTATE AMINOTRANSFERASE"/>
    <property type="match status" value="1"/>
</dbReference>
<dbReference type="GO" id="GO:0030170">
    <property type="term" value="F:pyridoxal phosphate binding"/>
    <property type="evidence" value="ECO:0007669"/>
    <property type="project" value="InterPro"/>
</dbReference>
<dbReference type="SUPFAM" id="SSF53383">
    <property type="entry name" value="PLP-dependent transferases"/>
    <property type="match status" value="1"/>
</dbReference>